<dbReference type="Proteomes" id="UP000219636">
    <property type="component" value="Unassembled WGS sequence"/>
</dbReference>
<feature type="transmembrane region" description="Helical" evidence="7">
    <location>
        <begin position="9"/>
        <end position="28"/>
    </location>
</feature>
<dbReference type="GO" id="GO:0005886">
    <property type="term" value="C:plasma membrane"/>
    <property type="evidence" value="ECO:0007669"/>
    <property type="project" value="UniProtKB-SubCell"/>
</dbReference>
<keyword evidence="7" id="KW-1133">Transmembrane helix</keyword>
<dbReference type="OrthoDB" id="2513043at2"/>
<dbReference type="RefSeq" id="WP_097074256.1">
    <property type="nucleotide sequence ID" value="NZ_OBMQ01000010.1"/>
</dbReference>
<keyword evidence="3 7" id="KW-0472">Membrane</keyword>
<feature type="transmembrane region" description="Helical" evidence="7">
    <location>
        <begin position="195"/>
        <end position="214"/>
    </location>
</feature>
<feature type="domain" description="Methyl-accepting transducer" evidence="8">
    <location>
        <begin position="286"/>
        <end position="522"/>
    </location>
</feature>
<proteinExistence type="inferred from homology"/>
<dbReference type="CDD" id="cd11386">
    <property type="entry name" value="MCP_signal"/>
    <property type="match status" value="1"/>
</dbReference>
<keyword evidence="2" id="KW-1003">Cell membrane</keyword>
<evidence type="ECO:0000256" key="2">
    <source>
        <dbReference type="ARBA" id="ARBA00022475"/>
    </source>
</evidence>
<keyword evidence="7" id="KW-0812">Transmembrane</keyword>
<evidence type="ECO:0000256" key="4">
    <source>
        <dbReference type="ARBA" id="ARBA00023224"/>
    </source>
</evidence>
<dbReference type="InterPro" id="IPR003660">
    <property type="entry name" value="HAMP_dom"/>
</dbReference>
<keyword evidence="11" id="KW-1185">Reference proteome</keyword>
<gene>
    <name evidence="10" type="ORF">SAMN05880501_11025</name>
</gene>
<keyword evidence="4 6" id="KW-0807">Transducer</keyword>
<evidence type="ECO:0000259" key="8">
    <source>
        <dbReference type="PROSITE" id="PS50111"/>
    </source>
</evidence>
<evidence type="ECO:0000313" key="10">
    <source>
        <dbReference type="EMBL" id="SOC18051.1"/>
    </source>
</evidence>
<dbReference type="Gene3D" id="6.10.340.10">
    <property type="match status" value="1"/>
</dbReference>
<dbReference type="InterPro" id="IPR004089">
    <property type="entry name" value="MCPsignal_dom"/>
</dbReference>
<dbReference type="InterPro" id="IPR029151">
    <property type="entry name" value="Sensor-like_sf"/>
</dbReference>
<dbReference type="PROSITE" id="PS50885">
    <property type="entry name" value="HAMP"/>
    <property type="match status" value="1"/>
</dbReference>
<dbReference type="SMART" id="SM00283">
    <property type="entry name" value="MA"/>
    <property type="match status" value="1"/>
</dbReference>
<dbReference type="EMBL" id="OBMQ01000010">
    <property type="protein sequence ID" value="SOC18051.1"/>
    <property type="molecule type" value="Genomic_DNA"/>
</dbReference>
<dbReference type="PROSITE" id="PS50111">
    <property type="entry name" value="CHEMOTAXIS_TRANSDUC_2"/>
    <property type="match status" value="1"/>
</dbReference>
<dbReference type="PANTHER" id="PTHR32089">
    <property type="entry name" value="METHYL-ACCEPTING CHEMOTAXIS PROTEIN MCPB"/>
    <property type="match status" value="1"/>
</dbReference>
<sequence>MKSLQTKMLVIFSSIFIISTLFMSYLIYESSTRLVVDSISSQAKLIAEKAVTKIDTNQYEQITPETGETDYYYELREILNDIKETNGLNYLYTMNRRSNDSGTYEYFYVVDGFPLDSADASTIGDVEENEYEALINTFETGETQVGELTYDKEYGANVSAYVPIKNSNGDMIGLIGADYNGDRIYELMSDKKREVIVYTIIALLVIVCVIYFVARMINRPLKQLTMEMRKVKMGDFTVRLETSRKDEIGELTNSFNDMVNNVKNMIRTIDDSSKKLTLSSEEMSSTAEHNSNMTENLTEAIHNIMYGAKRQVDIIGNAADTIKVMSNEIIQISKNIAEVSSSSEIANETSINGKTQLEQAIQQMEKIKNTQYHSSEVIKDLGEKSNEINEIVVMITDIASQTNLLALNAAIEAARAGEYGKGFAVVSDEVRKLAEQSGDAASRIAGLIKEIQMKTKDAMETMINSNHEVDKGTTVMVNTGDVFNKINNAIHVVTDQIEQVNTTIAQLSQGSTKIVEIINEVFEIARQSSDKTTDFAELTEGQLALTEEVYASIEQLREMSEQLEEMVGQFTFEKN</sequence>
<dbReference type="Gene3D" id="1.10.287.950">
    <property type="entry name" value="Methyl-accepting chemotaxis protein"/>
    <property type="match status" value="1"/>
</dbReference>
<dbReference type="SMART" id="SM00304">
    <property type="entry name" value="HAMP"/>
    <property type="match status" value="1"/>
</dbReference>
<evidence type="ECO:0000256" key="5">
    <source>
        <dbReference type="ARBA" id="ARBA00029447"/>
    </source>
</evidence>
<evidence type="ECO:0000256" key="6">
    <source>
        <dbReference type="PROSITE-ProRule" id="PRU00284"/>
    </source>
</evidence>
<evidence type="ECO:0000256" key="1">
    <source>
        <dbReference type="ARBA" id="ARBA00004236"/>
    </source>
</evidence>
<dbReference type="GO" id="GO:0007165">
    <property type="term" value="P:signal transduction"/>
    <property type="evidence" value="ECO:0007669"/>
    <property type="project" value="UniProtKB-KW"/>
</dbReference>
<accession>A0A285TDL0</accession>
<dbReference type="SUPFAM" id="SSF58104">
    <property type="entry name" value="Methyl-accepting chemotaxis protein (MCP) signaling domain"/>
    <property type="match status" value="1"/>
</dbReference>
<name>A0A285TDL0_9BACL</name>
<comment type="similarity">
    <text evidence="5">Belongs to the methyl-accepting chemotaxis (MCP) protein family.</text>
</comment>
<comment type="subcellular location">
    <subcellularLocation>
        <location evidence="1">Cell membrane</location>
    </subcellularLocation>
</comment>
<dbReference type="Pfam" id="PF00015">
    <property type="entry name" value="MCPsignal"/>
    <property type="match status" value="1"/>
</dbReference>
<reference evidence="11" key="1">
    <citation type="submission" date="2017-08" db="EMBL/GenBank/DDBJ databases">
        <authorList>
            <person name="Varghese N."/>
            <person name="Submissions S."/>
        </authorList>
    </citation>
    <scope>NUCLEOTIDE SEQUENCE [LARGE SCALE GENOMIC DNA]</scope>
    <source>
        <strain evidence="11">JC22</strain>
    </source>
</reference>
<dbReference type="PANTHER" id="PTHR32089:SF112">
    <property type="entry name" value="LYSOZYME-LIKE PROTEIN-RELATED"/>
    <property type="match status" value="1"/>
</dbReference>
<evidence type="ECO:0000256" key="3">
    <source>
        <dbReference type="ARBA" id="ARBA00023136"/>
    </source>
</evidence>
<evidence type="ECO:0000259" key="9">
    <source>
        <dbReference type="PROSITE" id="PS50885"/>
    </source>
</evidence>
<dbReference type="AlphaFoldDB" id="A0A285TDL0"/>
<evidence type="ECO:0000256" key="7">
    <source>
        <dbReference type="SAM" id="Phobius"/>
    </source>
</evidence>
<dbReference type="SUPFAM" id="SSF103190">
    <property type="entry name" value="Sensory domain-like"/>
    <property type="match status" value="1"/>
</dbReference>
<evidence type="ECO:0000313" key="11">
    <source>
        <dbReference type="Proteomes" id="UP000219636"/>
    </source>
</evidence>
<protein>
    <submittedName>
        <fullName evidence="10">Methyl-accepting chemotaxis protein</fullName>
    </submittedName>
</protein>
<dbReference type="CDD" id="cd06225">
    <property type="entry name" value="HAMP"/>
    <property type="match status" value="1"/>
</dbReference>
<dbReference type="Pfam" id="PF00672">
    <property type="entry name" value="HAMP"/>
    <property type="match status" value="1"/>
</dbReference>
<feature type="domain" description="HAMP" evidence="9">
    <location>
        <begin position="215"/>
        <end position="267"/>
    </location>
</feature>
<organism evidence="10 11">
    <name type="scientific">Ureibacillus xyleni</name>
    <dbReference type="NCBI Taxonomy" id="614648"/>
    <lineage>
        <taxon>Bacteria</taxon>
        <taxon>Bacillati</taxon>
        <taxon>Bacillota</taxon>
        <taxon>Bacilli</taxon>
        <taxon>Bacillales</taxon>
        <taxon>Caryophanaceae</taxon>
        <taxon>Ureibacillus</taxon>
    </lineage>
</organism>